<evidence type="ECO:0000313" key="1">
    <source>
        <dbReference type="EMBL" id="RPF54001.1"/>
    </source>
</evidence>
<proteinExistence type="predicted"/>
<sequence length="96" mass="11107">MKLHVSDQAVEWFIDEMDLDEGDEVRFFPKYGGTSDFQDGFSVGLEPGKADSVGVETEKKNITFQIDEKDEWFFKEQDLYVGIKDEELTFSNEPIE</sequence>
<dbReference type="SUPFAM" id="SSF89360">
    <property type="entry name" value="HesB-like domain"/>
    <property type="match status" value="1"/>
</dbReference>
<dbReference type="RefSeq" id="WP_124220662.1">
    <property type="nucleotide sequence ID" value="NZ_RKRF01000008.1"/>
</dbReference>
<dbReference type="AlphaFoldDB" id="A0A3N5CB12"/>
<evidence type="ECO:0000313" key="2">
    <source>
        <dbReference type="Proteomes" id="UP000276443"/>
    </source>
</evidence>
<dbReference type="EMBL" id="RKRF01000008">
    <property type="protein sequence ID" value="RPF54001.1"/>
    <property type="molecule type" value="Genomic_DNA"/>
</dbReference>
<dbReference type="InterPro" id="IPR035903">
    <property type="entry name" value="HesB-like_dom_sf"/>
</dbReference>
<gene>
    <name evidence="1" type="ORF">EDC24_1189</name>
</gene>
<reference evidence="1 2" key="1">
    <citation type="submission" date="2018-11" db="EMBL/GenBank/DDBJ databases">
        <title>Genomic Encyclopedia of Type Strains, Phase IV (KMG-IV): sequencing the most valuable type-strain genomes for metagenomic binning, comparative biology and taxonomic classification.</title>
        <authorList>
            <person name="Goeker M."/>
        </authorList>
    </citation>
    <scope>NUCLEOTIDE SEQUENCE [LARGE SCALE GENOMIC DNA]</scope>
    <source>
        <strain evidence="1 2">DSM 18090</strain>
    </source>
</reference>
<organism evidence="1 2">
    <name type="scientific">Aquisalibacillus elongatus</name>
    <dbReference type="NCBI Taxonomy" id="485577"/>
    <lineage>
        <taxon>Bacteria</taxon>
        <taxon>Bacillati</taxon>
        <taxon>Bacillota</taxon>
        <taxon>Bacilli</taxon>
        <taxon>Bacillales</taxon>
        <taxon>Bacillaceae</taxon>
        <taxon>Aquisalibacillus</taxon>
    </lineage>
</organism>
<keyword evidence="2" id="KW-1185">Reference proteome</keyword>
<dbReference type="Proteomes" id="UP000276443">
    <property type="component" value="Unassembled WGS sequence"/>
</dbReference>
<dbReference type="OrthoDB" id="1645729at2"/>
<protein>
    <submittedName>
        <fullName evidence="1">Uncharacterized protein YneR</fullName>
    </submittedName>
</protein>
<accession>A0A3N5CB12</accession>
<name>A0A3N5CB12_9BACI</name>
<comment type="caution">
    <text evidence="1">The sequence shown here is derived from an EMBL/GenBank/DDBJ whole genome shotgun (WGS) entry which is preliminary data.</text>
</comment>